<comment type="caution">
    <text evidence="3">The sequence shown here is derived from an EMBL/GenBank/DDBJ whole genome shotgun (WGS) entry which is preliminary data.</text>
</comment>
<sequence>MPHFRDSDIKELFKRYNAKTFLDFIQKYDEQMVPVMKARGYQCIHSMERTVAFTFGEFTFKRKRWKKGTAWIVPVDEKLGLQKNTRFSWELLYQIARLATIMPYDKVVQVIDLLYGISITKPTVVKAVKLGAQLLEEKADYHYYEEPKEHVKEAVDVIYVEGDGVMIKAKEHESPNHRFDLTHFVVHTGRRQIGKDRFELLNKKEFINLDHHLVREQVLDYLYNTYDITKDTLLITNSDGGHGYTPYVFKELAKALHIKKHEHFWDAYHLNQKVAAFFKPYPEELLTQAQEALFKHDKSAFRLVLDSTESLLSTEKDLENFQHFKRKLLNNFQYTKPAHLRGLSHAGIGIMESQHRKVTYRMKNRGMYWTLTGAQALSQMILLVDKNALEDLFFGDWQDAYQPIKELNNIPVSDWLKEDQSPSQLPQAKTRGLFTTLRN</sequence>
<accession>A0A9D2AXF3</accession>
<protein>
    <submittedName>
        <fullName evidence="3">ISLre2 family transposase</fullName>
    </submittedName>
</protein>
<evidence type="ECO:0000256" key="2">
    <source>
        <dbReference type="SAM" id="MobiDB-lite"/>
    </source>
</evidence>
<reference evidence="3" key="2">
    <citation type="submission" date="2021-04" db="EMBL/GenBank/DDBJ databases">
        <authorList>
            <person name="Gilroy R."/>
        </authorList>
    </citation>
    <scope>NUCLEOTIDE SEQUENCE</scope>
    <source>
        <strain evidence="3">1719</strain>
    </source>
</reference>
<dbReference type="NCBIfam" id="NF033529">
    <property type="entry name" value="transpos_ISLre2"/>
    <property type="match status" value="1"/>
</dbReference>
<proteinExistence type="inferred from homology"/>
<reference evidence="3" key="1">
    <citation type="journal article" date="2021" name="PeerJ">
        <title>Extensive microbial diversity within the chicken gut microbiome revealed by metagenomics and culture.</title>
        <authorList>
            <person name="Gilroy R."/>
            <person name="Ravi A."/>
            <person name="Getino M."/>
            <person name="Pursley I."/>
            <person name="Horton D.L."/>
            <person name="Alikhan N.F."/>
            <person name="Baker D."/>
            <person name="Gharbi K."/>
            <person name="Hall N."/>
            <person name="Watson M."/>
            <person name="Adriaenssens E.M."/>
            <person name="Foster-Nyarko E."/>
            <person name="Jarju S."/>
            <person name="Secka A."/>
            <person name="Antonio M."/>
            <person name="Oren A."/>
            <person name="Chaudhuri R.R."/>
            <person name="La Ragione R."/>
            <person name="Hildebrand F."/>
            <person name="Pallen M.J."/>
        </authorList>
    </citation>
    <scope>NUCLEOTIDE SEQUENCE</scope>
    <source>
        <strain evidence="3">1719</strain>
    </source>
</reference>
<evidence type="ECO:0000313" key="4">
    <source>
        <dbReference type="Proteomes" id="UP000824156"/>
    </source>
</evidence>
<evidence type="ECO:0000256" key="1">
    <source>
        <dbReference type="ARBA" id="ARBA00006539"/>
    </source>
</evidence>
<gene>
    <name evidence="3" type="ORF">H9853_00445</name>
</gene>
<comment type="similarity">
    <text evidence="1">Belongs to the UPF0236 family.</text>
</comment>
<dbReference type="Pfam" id="PF06782">
    <property type="entry name" value="UPF0236"/>
    <property type="match status" value="1"/>
</dbReference>
<feature type="region of interest" description="Disordered" evidence="2">
    <location>
        <begin position="418"/>
        <end position="439"/>
    </location>
</feature>
<dbReference type="AlphaFoldDB" id="A0A9D2AXF3"/>
<dbReference type="EMBL" id="DXEZ01000010">
    <property type="protein sequence ID" value="HIX53468.1"/>
    <property type="molecule type" value="Genomic_DNA"/>
</dbReference>
<dbReference type="Proteomes" id="UP000824156">
    <property type="component" value="Unassembled WGS sequence"/>
</dbReference>
<evidence type="ECO:0000313" key="3">
    <source>
        <dbReference type="EMBL" id="HIX53468.1"/>
    </source>
</evidence>
<organism evidence="3 4">
    <name type="scientific">Candidatus Sphingobacterium stercoripullorum</name>
    <dbReference type="NCBI Taxonomy" id="2838759"/>
    <lineage>
        <taxon>Bacteria</taxon>
        <taxon>Pseudomonadati</taxon>
        <taxon>Bacteroidota</taxon>
        <taxon>Sphingobacteriia</taxon>
        <taxon>Sphingobacteriales</taxon>
        <taxon>Sphingobacteriaceae</taxon>
        <taxon>Sphingobacterium</taxon>
    </lineage>
</organism>
<dbReference type="InterPro" id="IPR009620">
    <property type="entry name" value="UPF0236"/>
</dbReference>
<name>A0A9D2AXF3_9SPHI</name>